<name>A0A9W9ZBR2_9CNID</name>
<keyword evidence="3" id="KW-1185">Reference proteome</keyword>
<accession>A0A9W9ZBR2</accession>
<proteinExistence type="predicted"/>
<sequence length="288" mass="32892">MEKMKTVHKPRQRIASLPDALLRTSNSLGNLRHCPSSPKLPKDFLTTERKHTTYVSRTSSIEDITEERRPFDEANNKMKTNQVCFPALQGVQQATESPRATRKTKTRRLHSCGDEKNIKQAWSWVNSEGNHSTVFRPKSTFPEIERILQDNRRHSLPVSLTENIAEGFSSVSFLASESRTEDSSENVNSLPQVIHAKLKINQPDKHSCETSSEHQRKSSPKDMTGSHHCIAGVDQARAFTDDNVEYDQARAMKTHVEKQAETGSSEMEIRAIRLFEWLKDQSDYEETR</sequence>
<organism evidence="2 3">
    <name type="scientific">Desmophyllum pertusum</name>
    <dbReference type="NCBI Taxonomy" id="174260"/>
    <lineage>
        <taxon>Eukaryota</taxon>
        <taxon>Metazoa</taxon>
        <taxon>Cnidaria</taxon>
        <taxon>Anthozoa</taxon>
        <taxon>Hexacorallia</taxon>
        <taxon>Scleractinia</taxon>
        <taxon>Caryophylliina</taxon>
        <taxon>Caryophylliidae</taxon>
        <taxon>Desmophyllum</taxon>
    </lineage>
</organism>
<gene>
    <name evidence="2" type="ORF">OS493_021954</name>
</gene>
<dbReference type="Proteomes" id="UP001163046">
    <property type="component" value="Unassembled WGS sequence"/>
</dbReference>
<comment type="caution">
    <text evidence="2">The sequence shown here is derived from an EMBL/GenBank/DDBJ whole genome shotgun (WGS) entry which is preliminary data.</text>
</comment>
<evidence type="ECO:0000313" key="2">
    <source>
        <dbReference type="EMBL" id="KAJ7378652.1"/>
    </source>
</evidence>
<feature type="compositionally biased region" description="Basic and acidic residues" evidence="1">
    <location>
        <begin position="202"/>
        <end position="220"/>
    </location>
</feature>
<dbReference type="AlphaFoldDB" id="A0A9W9ZBR2"/>
<feature type="region of interest" description="Disordered" evidence="1">
    <location>
        <begin position="201"/>
        <end position="227"/>
    </location>
</feature>
<dbReference type="EMBL" id="MU826364">
    <property type="protein sequence ID" value="KAJ7378652.1"/>
    <property type="molecule type" value="Genomic_DNA"/>
</dbReference>
<evidence type="ECO:0000313" key="3">
    <source>
        <dbReference type="Proteomes" id="UP001163046"/>
    </source>
</evidence>
<evidence type="ECO:0000256" key="1">
    <source>
        <dbReference type="SAM" id="MobiDB-lite"/>
    </source>
</evidence>
<reference evidence="2" key="1">
    <citation type="submission" date="2023-01" db="EMBL/GenBank/DDBJ databases">
        <title>Genome assembly of the deep-sea coral Lophelia pertusa.</title>
        <authorList>
            <person name="Herrera S."/>
            <person name="Cordes E."/>
        </authorList>
    </citation>
    <scope>NUCLEOTIDE SEQUENCE</scope>
    <source>
        <strain evidence="2">USNM1676648</strain>
        <tissue evidence="2">Polyp</tissue>
    </source>
</reference>
<protein>
    <submittedName>
        <fullName evidence="2">Uncharacterized protein</fullName>
    </submittedName>
</protein>